<organism evidence="2 3">
    <name type="scientific">Lupinus albus</name>
    <name type="common">White lupine</name>
    <name type="synonym">Lupinus termis</name>
    <dbReference type="NCBI Taxonomy" id="3870"/>
    <lineage>
        <taxon>Eukaryota</taxon>
        <taxon>Viridiplantae</taxon>
        <taxon>Streptophyta</taxon>
        <taxon>Embryophyta</taxon>
        <taxon>Tracheophyta</taxon>
        <taxon>Spermatophyta</taxon>
        <taxon>Magnoliopsida</taxon>
        <taxon>eudicotyledons</taxon>
        <taxon>Gunneridae</taxon>
        <taxon>Pentapetalae</taxon>
        <taxon>rosids</taxon>
        <taxon>fabids</taxon>
        <taxon>Fabales</taxon>
        <taxon>Fabaceae</taxon>
        <taxon>Papilionoideae</taxon>
        <taxon>50 kb inversion clade</taxon>
        <taxon>genistoids sensu lato</taxon>
        <taxon>core genistoids</taxon>
        <taxon>Genisteae</taxon>
        <taxon>Lupinus</taxon>
    </lineage>
</organism>
<name>A0A6A4QZF4_LUPAL</name>
<feature type="compositionally biased region" description="Low complexity" evidence="1">
    <location>
        <begin position="54"/>
        <end position="65"/>
    </location>
</feature>
<reference evidence="3" key="1">
    <citation type="journal article" date="2020" name="Nat. Commun.">
        <title>Genome sequence of the cluster root forming white lupin.</title>
        <authorList>
            <person name="Hufnagel B."/>
            <person name="Marques A."/>
            <person name="Soriano A."/>
            <person name="Marques L."/>
            <person name="Divol F."/>
            <person name="Doumas P."/>
            <person name="Sallet E."/>
            <person name="Mancinotti D."/>
            <person name="Carrere S."/>
            <person name="Marande W."/>
            <person name="Arribat S."/>
            <person name="Keller J."/>
            <person name="Huneau C."/>
            <person name="Blein T."/>
            <person name="Aime D."/>
            <person name="Laguerre M."/>
            <person name="Taylor J."/>
            <person name="Schubert V."/>
            <person name="Nelson M."/>
            <person name="Geu-Flores F."/>
            <person name="Crespi M."/>
            <person name="Gallardo-Guerrero K."/>
            <person name="Delaux P.-M."/>
            <person name="Salse J."/>
            <person name="Berges H."/>
            <person name="Guyot R."/>
            <person name="Gouzy J."/>
            <person name="Peret B."/>
        </authorList>
    </citation>
    <scope>NUCLEOTIDE SEQUENCE [LARGE SCALE GENOMIC DNA]</scope>
    <source>
        <strain evidence="3">cv. Amiga</strain>
    </source>
</reference>
<dbReference type="Pfam" id="PF05623">
    <property type="entry name" value="DUF789"/>
    <property type="match status" value="1"/>
</dbReference>
<accession>A0A6A4QZF4</accession>
<dbReference type="EMBL" id="WOCE01000002">
    <property type="protein sequence ID" value="KAE9619107.1"/>
    <property type="molecule type" value="Genomic_DNA"/>
</dbReference>
<dbReference type="InterPro" id="IPR008507">
    <property type="entry name" value="DUF789"/>
</dbReference>
<evidence type="ECO:0000313" key="3">
    <source>
        <dbReference type="Proteomes" id="UP000447434"/>
    </source>
</evidence>
<dbReference type="PANTHER" id="PTHR31343">
    <property type="entry name" value="T15D22.8"/>
    <property type="match status" value="1"/>
</dbReference>
<proteinExistence type="predicted"/>
<dbReference type="Proteomes" id="UP000447434">
    <property type="component" value="Chromosome 2"/>
</dbReference>
<feature type="region of interest" description="Disordered" evidence="1">
    <location>
        <begin position="20"/>
        <end position="79"/>
    </location>
</feature>
<dbReference type="PANTHER" id="PTHR31343:SF29">
    <property type="entry name" value="DUF789 DOMAIN-CONTAINING PROTEIN"/>
    <property type="match status" value="1"/>
</dbReference>
<sequence>MRVMMFLSFRNWRVDNDGVGFESDSSSDSSGSGDVCRSSRKSDSSSDGSGSGGLSRTSSSGNNSSKEWDNISYDSSSDQVPKEDILGYLNFQYTETTQPYLRVPLAEKIAELAKCHPALMTLKSVDLSPASWMAVAWYPIYAIPTQQNETCFLTYHSLSSSFEETATPNAISHESGIPSANMPELWLLYLSLILCSESYPGLITAGLYCGNKYDEIDLGEDISCPSGWGSIIGEKLERKNSECISLSPFGLATYRFHGDVWLSPSHDNEKLSDLFAAAESWLKQINALHHDFKFFIDNNNL</sequence>
<dbReference type="AlphaFoldDB" id="A0A6A4QZF4"/>
<keyword evidence="3" id="KW-1185">Reference proteome</keyword>
<protein>
    <submittedName>
        <fullName evidence="2">Uncharacterized protein</fullName>
    </submittedName>
</protein>
<feature type="compositionally biased region" description="Low complexity" evidence="1">
    <location>
        <begin position="20"/>
        <end position="36"/>
    </location>
</feature>
<comment type="caution">
    <text evidence="2">The sequence shown here is derived from an EMBL/GenBank/DDBJ whole genome shotgun (WGS) entry which is preliminary data.</text>
</comment>
<evidence type="ECO:0000256" key="1">
    <source>
        <dbReference type="SAM" id="MobiDB-lite"/>
    </source>
</evidence>
<evidence type="ECO:0000313" key="2">
    <source>
        <dbReference type="EMBL" id="KAE9619107.1"/>
    </source>
</evidence>
<gene>
    <name evidence="2" type="ORF">Lalb_Chr02g0149671</name>
</gene>
<dbReference type="OrthoDB" id="1161498at2759"/>